<dbReference type="AlphaFoldDB" id="A0AAD9IA51"/>
<proteinExistence type="predicted"/>
<evidence type="ECO:0000256" key="1">
    <source>
        <dbReference type="SAM" id="MobiDB-lite"/>
    </source>
</evidence>
<gene>
    <name evidence="2" type="ORF">P8C59_007777</name>
</gene>
<feature type="region of interest" description="Disordered" evidence="1">
    <location>
        <begin position="111"/>
        <end position="136"/>
    </location>
</feature>
<dbReference type="Proteomes" id="UP001217918">
    <property type="component" value="Unassembled WGS sequence"/>
</dbReference>
<keyword evidence="3" id="KW-1185">Reference proteome</keyword>
<evidence type="ECO:0000313" key="2">
    <source>
        <dbReference type="EMBL" id="KAK2073494.1"/>
    </source>
</evidence>
<name>A0AAD9IA51_9PEZI</name>
<evidence type="ECO:0000313" key="3">
    <source>
        <dbReference type="Proteomes" id="UP001217918"/>
    </source>
</evidence>
<sequence length="351" mass="39160">MMALPAISTMSEMPKSRKRLHINVTKPRSIFRRLHGLRSHDDTPNEAAVQTLQSRPYIPLTRDLSDVEWSESLQSSGHLFPTQSPEPVCEAPKLFMNMIPEFSHLALNEETRRNSVETQHAAAPPGGVKRRGPKTPIHYMGYLDGLSLPRPPNAFGSEKRSSVHLIADRYRALLEPRSPVYAESCYSEPPPPSRRGGTRSPALAVASPTSDHSLVALEDETVYFQSLSVPPEPQSPNECDWRPTPSPSVAPDNLSMQISLDLLTRDLAAGLASRPIRSSPEASALQVWVMIEAYERLREQLHTAQPRHEERAALDMMLNLWLGALWRIHDVMMERTGSPDSEHWGSGYGSS</sequence>
<reference evidence="2" key="1">
    <citation type="journal article" date="2023" name="Mol. Plant Microbe Interact.">
        <title>Elucidating the Obligate Nature and Biological Capacity of an Invasive Fungal Corn Pathogen.</title>
        <authorList>
            <person name="MacCready J.S."/>
            <person name="Roggenkamp E.M."/>
            <person name="Gdanetz K."/>
            <person name="Chilvers M.I."/>
        </authorList>
    </citation>
    <scope>NUCLEOTIDE SEQUENCE</scope>
    <source>
        <strain evidence="2">PM02</strain>
    </source>
</reference>
<organism evidence="2 3">
    <name type="scientific">Phyllachora maydis</name>
    <dbReference type="NCBI Taxonomy" id="1825666"/>
    <lineage>
        <taxon>Eukaryota</taxon>
        <taxon>Fungi</taxon>
        <taxon>Dikarya</taxon>
        <taxon>Ascomycota</taxon>
        <taxon>Pezizomycotina</taxon>
        <taxon>Sordariomycetes</taxon>
        <taxon>Sordariomycetidae</taxon>
        <taxon>Phyllachorales</taxon>
        <taxon>Phyllachoraceae</taxon>
        <taxon>Phyllachora</taxon>
    </lineage>
</organism>
<protein>
    <submittedName>
        <fullName evidence="2">Uncharacterized protein</fullName>
    </submittedName>
</protein>
<feature type="region of interest" description="Disordered" evidence="1">
    <location>
        <begin position="182"/>
        <end position="210"/>
    </location>
</feature>
<feature type="region of interest" description="Disordered" evidence="1">
    <location>
        <begin position="228"/>
        <end position="252"/>
    </location>
</feature>
<comment type="caution">
    <text evidence="2">The sequence shown here is derived from an EMBL/GenBank/DDBJ whole genome shotgun (WGS) entry which is preliminary data.</text>
</comment>
<accession>A0AAD9IA51</accession>
<dbReference type="EMBL" id="JAQQPM010000007">
    <property type="protein sequence ID" value="KAK2073494.1"/>
    <property type="molecule type" value="Genomic_DNA"/>
</dbReference>